<evidence type="ECO:0000313" key="13">
    <source>
        <dbReference type="EMBL" id="KAL2815079.1"/>
    </source>
</evidence>
<feature type="compositionally biased region" description="Basic and acidic residues" evidence="11">
    <location>
        <begin position="115"/>
        <end position="125"/>
    </location>
</feature>
<evidence type="ECO:0000256" key="7">
    <source>
        <dbReference type="ARBA" id="ARBA00022989"/>
    </source>
</evidence>
<dbReference type="InterPro" id="IPR004837">
    <property type="entry name" value="NaCa_Exmemb"/>
</dbReference>
<dbReference type="InterPro" id="IPR004713">
    <property type="entry name" value="CaH_exchang"/>
</dbReference>
<feature type="transmembrane region" description="Helical" evidence="10">
    <location>
        <begin position="405"/>
        <end position="429"/>
    </location>
</feature>
<dbReference type="Pfam" id="PF01699">
    <property type="entry name" value="Na_Ca_ex"/>
    <property type="match status" value="2"/>
</dbReference>
<dbReference type="Proteomes" id="UP001610335">
    <property type="component" value="Unassembled WGS sequence"/>
</dbReference>
<keyword evidence="5 10" id="KW-0812">Transmembrane</keyword>
<keyword evidence="14" id="KW-1185">Reference proteome</keyword>
<keyword evidence="6 10" id="KW-0106">Calcium</keyword>
<feature type="transmembrane region" description="Helical" evidence="10">
    <location>
        <begin position="193"/>
        <end position="213"/>
    </location>
</feature>
<feature type="transmembrane region" description="Helical" evidence="10">
    <location>
        <begin position="253"/>
        <end position="277"/>
    </location>
</feature>
<protein>
    <recommendedName>
        <fullName evidence="10">Vacuolar calcium ion transporter</fullName>
    </recommendedName>
</protein>
<keyword evidence="4 10" id="KW-0109">Calcium transport</keyword>
<dbReference type="Gene3D" id="1.20.1420.30">
    <property type="entry name" value="NCX, central ion-binding region"/>
    <property type="match status" value="2"/>
</dbReference>
<dbReference type="InterPro" id="IPR004798">
    <property type="entry name" value="CAX-like"/>
</dbReference>
<reference evidence="13 14" key="1">
    <citation type="submission" date="2024-07" db="EMBL/GenBank/DDBJ databases">
        <title>Section-level genome sequencing and comparative genomics of Aspergillus sections Usti and Cavernicolus.</title>
        <authorList>
            <consortium name="Lawrence Berkeley National Laboratory"/>
            <person name="Nybo J.L."/>
            <person name="Vesth T.C."/>
            <person name="Theobald S."/>
            <person name="Frisvad J.C."/>
            <person name="Larsen T.O."/>
            <person name="Kjaerboelling I."/>
            <person name="Rothschild-Mancinelli K."/>
            <person name="Lyhne E.K."/>
            <person name="Kogle M.E."/>
            <person name="Barry K."/>
            <person name="Clum A."/>
            <person name="Na H."/>
            <person name="Ledsgaard L."/>
            <person name="Lin J."/>
            <person name="Lipzen A."/>
            <person name="Kuo A."/>
            <person name="Riley R."/>
            <person name="Mondo S."/>
            <person name="LaButti K."/>
            <person name="Haridas S."/>
            <person name="Pangalinan J."/>
            <person name="Salamov A.A."/>
            <person name="Simmons B.A."/>
            <person name="Magnuson J.K."/>
            <person name="Chen J."/>
            <person name="Drula E."/>
            <person name="Henrissat B."/>
            <person name="Wiebenga A."/>
            <person name="Lubbers R.J."/>
            <person name="Gomes A.C."/>
            <person name="Makela M.R."/>
            <person name="Stajich J."/>
            <person name="Grigoriev I.V."/>
            <person name="Mortensen U.H."/>
            <person name="De vries R.P."/>
            <person name="Baker S.E."/>
            <person name="Andersen M.R."/>
        </authorList>
    </citation>
    <scope>NUCLEOTIDE SEQUENCE [LARGE SCALE GENOMIC DNA]</scope>
    <source>
        <strain evidence="13 14">CBS 600.67</strain>
    </source>
</reference>
<feature type="transmembrane region" description="Helical" evidence="10">
    <location>
        <begin position="325"/>
        <end position="343"/>
    </location>
</feature>
<evidence type="ECO:0000256" key="3">
    <source>
        <dbReference type="ARBA" id="ARBA00022448"/>
    </source>
</evidence>
<feature type="transmembrane region" description="Helical" evidence="10">
    <location>
        <begin position="475"/>
        <end position="500"/>
    </location>
</feature>
<keyword evidence="8 10" id="KW-0406">Ion transport</keyword>
<feature type="transmembrane region" description="Helical" evidence="10">
    <location>
        <begin position="166"/>
        <end position="187"/>
    </location>
</feature>
<dbReference type="PANTHER" id="PTHR31503">
    <property type="entry name" value="VACUOLAR CALCIUM ION TRANSPORTER"/>
    <property type="match status" value="1"/>
</dbReference>
<feature type="compositionally biased region" description="Low complexity" evidence="11">
    <location>
        <begin position="77"/>
        <end position="88"/>
    </location>
</feature>
<gene>
    <name evidence="13" type="ORF">BDW59DRAFT_17082</name>
</gene>
<evidence type="ECO:0000256" key="1">
    <source>
        <dbReference type="ARBA" id="ARBA00004127"/>
    </source>
</evidence>
<accession>A0ABR4HHX0</accession>
<evidence type="ECO:0000256" key="8">
    <source>
        <dbReference type="ARBA" id="ARBA00023065"/>
    </source>
</evidence>
<feature type="domain" description="Sodium/calcium exchanger membrane region" evidence="12">
    <location>
        <begin position="193"/>
        <end position="345"/>
    </location>
</feature>
<keyword evidence="10" id="KW-0050">Antiport</keyword>
<evidence type="ECO:0000256" key="2">
    <source>
        <dbReference type="ARBA" id="ARBA00008170"/>
    </source>
</evidence>
<keyword evidence="10" id="KW-0926">Vacuole</keyword>
<feature type="transmembrane region" description="Helical" evidence="10">
    <location>
        <begin position="536"/>
        <end position="556"/>
    </location>
</feature>
<evidence type="ECO:0000256" key="11">
    <source>
        <dbReference type="SAM" id="MobiDB-lite"/>
    </source>
</evidence>
<evidence type="ECO:0000256" key="4">
    <source>
        <dbReference type="ARBA" id="ARBA00022568"/>
    </source>
</evidence>
<comment type="similarity">
    <text evidence="2 10">Belongs to the Ca(2+):cation antiporter (CaCA) (TC 2.A.19) family.</text>
</comment>
<comment type="caution">
    <text evidence="13">The sequence shown here is derived from an EMBL/GenBank/DDBJ whole genome shotgun (WGS) entry which is preliminary data.</text>
</comment>
<comment type="subcellular location">
    <subcellularLocation>
        <location evidence="1">Endomembrane system</location>
        <topology evidence="1">Multi-pass membrane protein</topology>
    </subcellularLocation>
    <subcellularLocation>
        <location evidence="10">Vacuole membrane</location>
    </subcellularLocation>
</comment>
<evidence type="ECO:0000256" key="9">
    <source>
        <dbReference type="ARBA" id="ARBA00023136"/>
    </source>
</evidence>
<dbReference type="PANTHER" id="PTHR31503:SF20">
    <property type="entry name" value="CA(2+)_H(+) EXCHANGER, PUTATIVE (EUROFUNG)-RELATED"/>
    <property type="match status" value="1"/>
</dbReference>
<keyword evidence="3 10" id="KW-0813">Transport</keyword>
<dbReference type="EMBL" id="JBFXLS010000116">
    <property type="protein sequence ID" value="KAL2815079.1"/>
    <property type="molecule type" value="Genomic_DNA"/>
</dbReference>
<name>A0ABR4HHX0_9EURO</name>
<organism evidence="13 14">
    <name type="scientific">Aspergillus cavernicola</name>
    <dbReference type="NCBI Taxonomy" id="176166"/>
    <lineage>
        <taxon>Eukaryota</taxon>
        <taxon>Fungi</taxon>
        <taxon>Dikarya</taxon>
        <taxon>Ascomycota</taxon>
        <taxon>Pezizomycotina</taxon>
        <taxon>Eurotiomycetes</taxon>
        <taxon>Eurotiomycetidae</taxon>
        <taxon>Eurotiales</taxon>
        <taxon>Aspergillaceae</taxon>
        <taxon>Aspergillus</taxon>
        <taxon>Aspergillus subgen. Nidulantes</taxon>
    </lineage>
</organism>
<feature type="domain" description="Sodium/calcium exchanger membrane region" evidence="12">
    <location>
        <begin position="410"/>
        <end position="554"/>
    </location>
</feature>
<dbReference type="InterPro" id="IPR044880">
    <property type="entry name" value="NCX_ion-bd_dom_sf"/>
</dbReference>
<evidence type="ECO:0000256" key="5">
    <source>
        <dbReference type="ARBA" id="ARBA00022692"/>
    </source>
</evidence>
<evidence type="ECO:0000256" key="10">
    <source>
        <dbReference type="RuleBase" id="RU365028"/>
    </source>
</evidence>
<feature type="transmembrane region" description="Helical" evidence="10">
    <location>
        <begin position="289"/>
        <end position="313"/>
    </location>
</feature>
<feature type="compositionally biased region" description="Polar residues" evidence="11">
    <location>
        <begin position="103"/>
        <end position="114"/>
    </location>
</feature>
<proteinExistence type="inferred from homology"/>
<feature type="transmembrane region" description="Helical" evidence="10">
    <location>
        <begin position="512"/>
        <end position="529"/>
    </location>
</feature>
<comment type="function">
    <text evidence="10">Has a role in promoting intracellular calcium ion sequestration via the exchange of calcium ions for hydrogen ions across the vacuolar membrane. Involved also in manganese ion homeostasis via its uptake into the vacuole.</text>
</comment>
<keyword evidence="7 10" id="KW-1133">Transmembrane helix</keyword>
<feature type="transmembrane region" description="Helical" evidence="10">
    <location>
        <begin position="225"/>
        <end position="247"/>
    </location>
</feature>
<evidence type="ECO:0000259" key="12">
    <source>
        <dbReference type="Pfam" id="PF01699"/>
    </source>
</evidence>
<sequence>MHIYKSQARNLAWYDHDGEPTTHNPFKKFRRLPRRTSSMELESQLTQFPTAGAVRPSEELRRNREMREGLGGPAHADTFPTRPRTTDTVGPESLEKVEPEPSMHSNAPINVTSRDTPEDVLDGKPRMRRGFLGMGGGSDGEDKEITSEDDLKDKQKFTAVGQFKATVLNSWINVLLLAAPAGIALNYVDVDPVAVFVVNFIAIIPLAAMLSFATEEIALRTGETIGGLLNATFGNAVELIVAIIALIDNEVLIVQTSLIGSMLSNLLLVLGMCFFLGGVNRLEQHFNPVVAQTASSLLALAVGSLIIPTAFHAWSDSDLTSVAPLSRGTSVLLLVVYGCYLFFQLKTHTEIYNAPSQKSEKRRQKVAEGDASRGIAQIGHMSAAMAGSNQVAMQNPADEPEEPQLSVLVAVLTLTISTAFVALCAEFMVNSIDALTERGGISKTFVGLILLPIVGNAAEHATAVTVAIKDKMDLSIGVAVGSSMQIALLVLPLIVVIGWIKGNDDMTLYFDAFQVILLFVSVLLVNYLIADGKSHWLEGVLLMMMYLIIAIAAWFYE</sequence>
<keyword evidence="9 10" id="KW-0472">Membrane</keyword>
<dbReference type="NCBIfam" id="TIGR00378">
    <property type="entry name" value="cax"/>
    <property type="match status" value="1"/>
</dbReference>
<feature type="region of interest" description="Disordered" evidence="11">
    <location>
        <begin position="68"/>
        <end position="145"/>
    </location>
</feature>
<evidence type="ECO:0000313" key="14">
    <source>
        <dbReference type="Proteomes" id="UP001610335"/>
    </source>
</evidence>
<evidence type="ECO:0000256" key="6">
    <source>
        <dbReference type="ARBA" id="ARBA00022837"/>
    </source>
</evidence>
<feature type="transmembrane region" description="Helical" evidence="10">
    <location>
        <begin position="449"/>
        <end position="468"/>
    </location>
</feature>